<feature type="compositionally biased region" description="Low complexity" evidence="1">
    <location>
        <begin position="91"/>
        <end position="100"/>
    </location>
</feature>
<evidence type="ECO:0000313" key="3">
    <source>
        <dbReference type="Proteomes" id="UP001150924"/>
    </source>
</evidence>
<proteinExistence type="predicted"/>
<dbReference type="Proteomes" id="UP001150924">
    <property type="component" value="Unassembled WGS sequence"/>
</dbReference>
<feature type="compositionally biased region" description="Low complexity" evidence="1">
    <location>
        <begin position="29"/>
        <end position="39"/>
    </location>
</feature>
<organism evidence="2 3">
    <name type="scientific">Nannocystis pusilla</name>
    <dbReference type="NCBI Taxonomy" id="889268"/>
    <lineage>
        <taxon>Bacteria</taxon>
        <taxon>Pseudomonadati</taxon>
        <taxon>Myxococcota</taxon>
        <taxon>Polyangia</taxon>
        <taxon>Nannocystales</taxon>
        <taxon>Nannocystaceae</taxon>
        <taxon>Nannocystis</taxon>
    </lineage>
</organism>
<reference evidence="2" key="1">
    <citation type="submission" date="2022-11" db="EMBL/GenBank/DDBJ databases">
        <title>Minimal conservation of predation-associated metabolite biosynthetic gene clusters underscores biosynthetic potential of Myxococcota including descriptions for ten novel species: Archangium lansinium sp. nov., Myxococcus landrumus sp. nov., Nannocystis bai.</title>
        <authorList>
            <person name="Ahearne A."/>
            <person name="Stevens C."/>
            <person name="Phillips K."/>
        </authorList>
    </citation>
    <scope>NUCLEOTIDE SEQUENCE</scope>
    <source>
        <strain evidence="2">Na p29</strain>
    </source>
</reference>
<dbReference type="RefSeq" id="WP_267767985.1">
    <property type="nucleotide sequence ID" value="NZ_JAPNKE010000002.1"/>
</dbReference>
<accession>A0A9X3EL53</accession>
<feature type="compositionally biased region" description="Low complexity" evidence="1">
    <location>
        <begin position="72"/>
        <end position="83"/>
    </location>
</feature>
<dbReference type="AlphaFoldDB" id="A0A9X3EL53"/>
<evidence type="ECO:0000313" key="2">
    <source>
        <dbReference type="EMBL" id="MCY1006017.1"/>
    </source>
</evidence>
<gene>
    <name evidence="2" type="ORF">OV079_10665</name>
</gene>
<keyword evidence="3" id="KW-1185">Reference proteome</keyword>
<protein>
    <submittedName>
        <fullName evidence="2">Uncharacterized protein</fullName>
    </submittedName>
</protein>
<feature type="region of interest" description="Disordered" evidence="1">
    <location>
        <begin position="69"/>
        <end position="107"/>
    </location>
</feature>
<comment type="caution">
    <text evidence="2">The sequence shown here is derived from an EMBL/GenBank/DDBJ whole genome shotgun (WGS) entry which is preliminary data.</text>
</comment>
<name>A0A9X3EL53_9BACT</name>
<sequence length="244" mass="25270">MKQPVQHTVLPWQPATSSQQLAPRHVVQSSCASSASASSQEPAGAPMHSAWHAPPLHSRYASTRACVSGVDSHASPSSPATHATHARSPWQSASASQQASRMQPVHSSVASPAQASVVVEGSPVAVVALAAVVASVVGPCVVAVLVVAMDVPASELSAPVVADPLVVVAASVPDTDVSVVVVGSAPQASAAARRRHSGDRAKIRVVMSATMSPCNDIHFQKLIQSITCWRKVDFLVYDLDSNFQ</sequence>
<dbReference type="EMBL" id="JAPNKE010000002">
    <property type="protein sequence ID" value="MCY1006017.1"/>
    <property type="molecule type" value="Genomic_DNA"/>
</dbReference>
<feature type="region of interest" description="Disordered" evidence="1">
    <location>
        <begin position="1"/>
        <end position="51"/>
    </location>
</feature>
<evidence type="ECO:0000256" key="1">
    <source>
        <dbReference type="SAM" id="MobiDB-lite"/>
    </source>
</evidence>